<evidence type="ECO:0000313" key="2">
    <source>
        <dbReference type="Proteomes" id="UP000230886"/>
    </source>
</evidence>
<evidence type="ECO:0000313" key="1">
    <source>
        <dbReference type="EMBL" id="PCK22004.1"/>
    </source>
</evidence>
<sequence length="360" mass="39371">MASEGTAYLIVGAEHDGGLLGVTPIDSALLGQKLRTYIGGAVRGTPTFVEIDGKSVLVVTVDAPRPGDSMHTLHKDYDKFPAGTIFVRHAGRTERAGPEEIRLLEERLLAGRQTPEIADIVVRPRDPKPFVIFDDSAEKIAEWVEARRAAIEQTVPAPTALQIAMNGGSGVGETKRQEFDSQVDKYQTDVARILPFAARHALVKTPYNKLRLIVHNTSDHPLRSALMRLSFPSALVEVFDAGIGGEHSLPKRPRFQEIDFAARYPDQLEKFGGLPNLHFHLSNEGGRVVVEWKVGDLQADQLLTSPALTVLPLSLKPATLAVEWSLSSMDRRGRQTGTFDLAVDQKHYVPLSIAGDPDAV</sequence>
<dbReference type="EMBL" id="NOVD01000087">
    <property type="protein sequence ID" value="PCK22004.1"/>
    <property type="molecule type" value="Genomic_DNA"/>
</dbReference>
<dbReference type="AlphaFoldDB" id="A0A2A5IXB6"/>
<proteinExistence type="predicted"/>
<organism evidence="1 2">
    <name type="scientific">Rhodococcus qingshengii</name>
    <dbReference type="NCBI Taxonomy" id="334542"/>
    <lineage>
        <taxon>Bacteria</taxon>
        <taxon>Bacillati</taxon>
        <taxon>Actinomycetota</taxon>
        <taxon>Actinomycetes</taxon>
        <taxon>Mycobacteriales</taxon>
        <taxon>Nocardiaceae</taxon>
        <taxon>Rhodococcus</taxon>
        <taxon>Rhodococcus erythropolis group</taxon>
    </lineage>
</organism>
<name>A0A2A5IXB6_RHOSG</name>
<reference evidence="1 2" key="1">
    <citation type="submission" date="2017-07" db="EMBL/GenBank/DDBJ databases">
        <title>Draft sequence of Rhodococcus enclensis 23b-28.</title>
        <authorList>
            <person name="Besaury L."/>
            <person name="Sancelme M."/>
            <person name="Amato P."/>
            <person name="Lallement A."/>
            <person name="Delort A.-M."/>
        </authorList>
    </citation>
    <scope>NUCLEOTIDE SEQUENCE [LARGE SCALE GENOMIC DNA]</scope>
    <source>
        <strain evidence="1 2">23b-28</strain>
    </source>
</reference>
<gene>
    <name evidence="1" type="ORF">CHR55_33245</name>
</gene>
<protein>
    <submittedName>
        <fullName evidence="1">Uncharacterized protein</fullName>
    </submittedName>
</protein>
<accession>A0A2A5IXB6</accession>
<comment type="caution">
    <text evidence="1">The sequence shown here is derived from an EMBL/GenBank/DDBJ whole genome shotgun (WGS) entry which is preliminary data.</text>
</comment>
<dbReference type="Proteomes" id="UP000230886">
    <property type="component" value="Unassembled WGS sequence"/>
</dbReference>